<accession>H1FYF9</accession>
<proteinExistence type="predicted"/>
<accession>B6BGF8</accession>
<dbReference type="InterPro" id="IPR027485">
    <property type="entry name" value="AMMECR1_N"/>
</dbReference>
<dbReference type="RefSeq" id="WP_008336794.1">
    <property type="nucleotide sequence ID" value="NZ_AFRZ01000001.1"/>
</dbReference>
<reference evidence="2 3" key="1">
    <citation type="journal article" date="2012" name="Proc. Natl. Acad. Sci. U.S.A.">
        <title>Genome and physiology of a model Epsilonproteobacterium responsible for sulfide detoxification in marine oxygen depletion zones.</title>
        <authorList>
            <person name="Grote J."/>
            <person name="Schott T."/>
            <person name="Bruckner C.G."/>
            <person name="Glockner F.O."/>
            <person name="Jost G."/>
            <person name="Teeling H."/>
            <person name="Labrenz M."/>
            <person name="Jurgens K."/>
        </authorList>
    </citation>
    <scope>NUCLEOTIDE SEQUENCE [LARGE SCALE GENOMIC DNA]</scope>
    <source>
        <strain evidence="2 3">GD1</strain>
    </source>
</reference>
<name>B6BGF8_SULGG</name>
<evidence type="ECO:0000259" key="1">
    <source>
        <dbReference type="PROSITE" id="PS51112"/>
    </source>
</evidence>
<dbReference type="OrthoDB" id="5334578at2"/>
<evidence type="ECO:0000313" key="3">
    <source>
        <dbReference type="Proteomes" id="UP000006431"/>
    </source>
</evidence>
<sequence length="117" mass="13153">MSRSVLLQLARDSIQEVLEMKRTIDKSALLNEHPLLNEKIATTVNIYISDELRGSFTSKEATKSLLEDIVYNAKKSAFEDKSFTPLTTSEYLSCEIELLLNTPDGVMSEKDPAILKD</sequence>
<dbReference type="STRING" id="929558.SMGD1_1061"/>
<dbReference type="Gene3D" id="3.30.700.20">
    <property type="entry name" value="Hypothetical protein ph0010, domain 1"/>
    <property type="match status" value="1"/>
</dbReference>
<dbReference type="Proteomes" id="UP000006431">
    <property type="component" value="Unassembled WGS sequence"/>
</dbReference>
<dbReference type="Pfam" id="PF01871">
    <property type="entry name" value="AMMECR1"/>
    <property type="match status" value="1"/>
</dbReference>
<dbReference type="SUPFAM" id="SSF143447">
    <property type="entry name" value="AMMECR1-like"/>
    <property type="match status" value="1"/>
</dbReference>
<dbReference type="InterPro" id="IPR036071">
    <property type="entry name" value="AMMECR1_dom_sf"/>
</dbReference>
<dbReference type="EMBL" id="AFRZ01000001">
    <property type="protein sequence ID" value="EHP29585.1"/>
    <property type="molecule type" value="Genomic_DNA"/>
</dbReference>
<dbReference type="InterPro" id="IPR002733">
    <property type="entry name" value="AMMECR1_domain"/>
</dbReference>
<dbReference type="PROSITE" id="PS51112">
    <property type="entry name" value="AMMECR1"/>
    <property type="match status" value="1"/>
</dbReference>
<dbReference type="HOGENOM" id="CLU_2083659_0_0_7"/>
<keyword evidence="3" id="KW-1185">Reference proteome</keyword>
<protein>
    <recommendedName>
        <fullName evidence="1">AMMECR1 domain-containing protein</fullName>
    </recommendedName>
</protein>
<comment type="caution">
    <text evidence="2">The sequence shown here is derived from an EMBL/GenBank/DDBJ whole genome shotgun (WGS) entry which is preliminary data.</text>
</comment>
<feature type="domain" description="AMMECR1" evidence="1">
    <location>
        <begin position="1"/>
        <end position="117"/>
    </location>
</feature>
<evidence type="ECO:0000313" key="2">
    <source>
        <dbReference type="EMBL" id="EHP29585.1"/>
    </source>
</evidence>
<dbReference type="AlphaFoldDB" id="B6BGF8"/>
<gene>
    <name evidence="2" type="ORF">SMGD1_1061</name>
</gene>
<dbReference type="eggNOG" id="COG2078">
    <property type="taxonomic scope" value="Bacteria"/>
</dbReference>
<organism evidence="2 3">
    <name type="scientific">Sulfurimonas gotlandica (strain DSM 19862 / JCM 16533 / GD1)</name>
    <dbReference type="NCBI Taxonomy" id="929558"/>
    <lineage>
        <taxon>Bacteria</taxon>
        <taxon>Pseudomonadati</taxon>
        <taxon>Campylobacterota</taxon>
        <taxon>Epsilonproteobacteria</taxon>
        <taxon>Campylobacterales</taxon>
        <taxon>Sulfurimonadaceae</taxon>
        <taxon>Sulfurimonas</taxon>
    </lineage>
</organism>
<dbReference type="PATRIC" id="fig|929558.5.peg.1056"/>